<proteinExistence type="predicted"/>
<dbReference type="PROSITE" id="PS51257">
    <property type="entry name" value="PROKAR_LIPOPROTEIN"/>
    <property type="match status" value="1"/>
</dbReference>
<gene>
    <name evidence="1" type="ORF">A9A72_121310</name>
</gene>
<dbReference type="AlphaFoldDB" id="A0A5S5BGX5"/>
<sequence length="188" mass="19677">MQTYRAFSPRSVLPGSAMTFALLLTACGDPAPGEGMKEPLMRSPLPEVVSGREAVDSPDIPSIDPQTLDQAEVDKVLGSGPYCNFAYTAESPPVVAIKHDGESGLARGVVKIHGKLVQLSSEPVAGYSALGAGASLAADNINVVVALGKDGDVEPNGKKAIADLHFELAQGLKVGYRGWYICEQPTRS</sequence>
<evidence type="ECO:0008006" key="3">
    <source>
        <dbReference type="Google" id="ProtNLM"/>
    </source>
</evidence>
<reference evidence="1 2" key="1">
    <citation type="submission" date="2019-07" db="EMBL/GenBank/DDBJ databases">
        <title>Deep subsurface shale carbon reservoir microbial communities from Ohio and West Virginia, USA.</title>
        <authorList>
            <person name="Wrighton K."/>
        </authorList>
    </citation>
    <scope>NUCLEOTIDE SEQUENCE [LARGE SCALE GENOMIC DNA]</scope>
    <source>
        <strain evidence="1 2">NP_8Ht</strain>
    </source>
</reference>
<protein>
    <recommendedName>
        <fullName evidence="3">Lipoprotein</fullName>
    </recommendedName>
</protein>
<accession>A0A5S5BGX5</accession>
<dbReference type="Proteomes" id="UP000324282">
    <property type="component" value="Unassembled WGS sequence"/>
</dbReference>
<evidence type="ECO:0000313" key="1">
    <source>
        <dbReference type="EMBL" id="TYP66311.1"/>
    </source>
</evidence>
<comment type="caution">
    <text evidence="1">The sequence shown here is derived from an EMBL/GenBank/DDBJ whole genome shotgun (WGS) entry which is preliminary data.</text>
</comment>
<name>A0A5S5BGX5_STUST</name>
<dbReference type="EMBL" id="VNHQ01000011">
    <property type="protein sequence ID" value="TYP66311.1"/>
    <property type="molecule type" value="Genomic_DNA"/>
</dbReference>
<evidence type="ECO:0000313" key="2">
    <source>
        <dbReference type="Proteomes" id="UP000324282"/>
    </source>
</evidence>
<organism evidence="1 2">
    <name type="scientific">Stutzerimonas stutzeri</name>
    <name type="common">Pseudomonas stutzeri</name>
    <dbReference type="NCBI Taxonomy" id="316"/>
    <lineage>
        <taxon>Bacteria</taxon>
        <taxon>Pseudomonadati</taxon>
        <taxon>Pseudomonadota</taxon>
        <taxon>Gammaproteobacteria</taxon>
        <taxon>Pseudomonadales</taxon>
        <taxon>Pseudomonadaceae</taxon>
        <taxon>Stutzerimonas</taxon>
    </lineage>
</organism>